<organism evidence="3 4">
    <name type="scientific">Luteolibacter yonseiensis</name>
    <dbReference type="NCBI Taxonomy" id="1144680"/>
    <lineage>
        <taxon>Bacteria</taxon>
        <taxon>Pseudomonadati</taxon>
        <taxon>Verrucomicrobiota</taxon>
        <taxon>Verrucomicrobiia</taxon>
        <taxon>Verrucomicrobiales</taxon>
        <taxon>Verrucomicrobiaceae</taxon>
        <taxon>Luteolibacter</taxon>
    </lineage>
</organism>
<keyword evidence="1" id="KW-0812">Transmembrane</keyword>
<feature type="domain" description="EamA" evidence="2">
    <location>
        <begin position="3"/>
        <end position="137"/>
    </location>
</feature>
<dbReference type="RefSeq" id="WP_200351640.1">
    <property type="nucleotide sequence ID" value="NZ_BAABHZ010000006.1"/>
</dbReference>
<keyword evidence="1" id="KW-0472">Membrane</keyword>
<evidence type="ECO:0000313" key="4">
    <source>
        <dbReference type="Proteomes" id="UP000600139"/>
    </source>
</evidence>
<feature type="transmembrane region" description="Helical" evidence="1">
    <location>
        <begin position="65"/>
        <end position="86"/>
    </location>
</feature>
<keyword evidence="1" id="KW-1133">Transmembrane helix</keyword>
<evidence type="ECO:0000256" key="1">
    <source>
        <dbReference type="SAM" id="Phobius"/>
    </source>
</evidence>
<name>A0A934VC87_9BACT</name>
<feature type="transmembrane region" description="Helical" evidence="1">
    <location>
        <begin position="31"/>
        <end position="53"/>
    </location>
</feature>
<dbReference type="Gene3D" id="1.10.3730.20">
    <property type="match status" value="1"/>
</dbReference>
<dbReference type="PANTHER" id="PTHR22911:SF137">
    <property type="entry name" value="SOLUTE CARRIER FAMILY 35 MEMBER G2-RELATED"/>
    <property type="match status" value="1"/>
</dbReference>
<feature type="transmembrane region" description="Helical" evidence="1">
    <location>
        <begin position="120"/>
        <end position="138"/>
    </location>
</feature>
<dbReference type="PANTHER" id="PTHR22911">
    <property type="entry name" value="ACYL-MALONYL CONDENSING ENZYME-RELATED"/>
    <property type="match status" value="1"/>
</dbReference>
<keyword evidence="4" id="KW-1185">Reference proteome</keyword>
<sequence>MNWLTWSLLSALFAGVTAVLAKAGVNGVDSNLATAIRTSVVLIFTWGIAFAVAKPSDALQFSQRTWLFLTLSGIATGLSWICYFRALQLGDVANVAPIDKLSVVFAIVLAAVFLKEKMNWQHAIGGSLIVAGALVLAWKK</sequence>
<dbReference type="FunFam" id="1.10.3730.20:FF:000009">
    <property type="entry name" value="EamA family transporter"/>
    <property type="match status" value="1"/>
</dbReference>
<dbReference type="GO" id="GO:0016020">
    <property type="term" value="C:membrane"/>
    <property type="evidence" value="ECO:0007669"/>
    <property type="project" value="InterPro"/>
</dbReference>
<dbReference type="AlphaFoldDB" id="A0A934VC87"/>
<dbReference type="InterPro" id="IPR000620">
    <property type="entry name" value="EamA_dom"/>
</dbReference>
<comment type="caution">
    <text evidence="3">The sequence shown here is derived from an EMBL/GenBank/DDBJ whole genome shotgun (WGS) entry which is preliminary data.</text>
</comment>
<protein>
    <submittedName>
        <fullName evidence="3">EamA family transporter</fullName>
    </submittedName>
</protein>
<gene>
    <name evidence="3" type="ORF">JIN84_13880</name>
</gene>
<dbReference type="SUPFAM" id="SSF103481">
    <property type="entry name" value="Multidrug resistance efflux transporter EmrE"/>
    <property type="match status" value="1"/>
</dbReference>
<proteinExistence type="predicted"/>
<feature type="transmembrane region" description="Helical" evidence="1">
    <location>
        <begin position="92"/>
        <end position="113"/>
    </location>
</feature>
<evidence type="ECO:0000259" key="2">
    <source>
        <dbReference type="Pfam" id="PF00892"/>
    </source>
</evidence>
<dbReference type="InterPro" id="IPR037185">
    <property type="entry name" value="EmrE-like"/>
</dbReference>
<dbReference type="Pfam" id="PF00892">
    <property type="entry name" value="EamA"/>
    <property type="match status" value="1"/>
</dbReference>
<evidence type="ECO:0000313" key="3">
    <source>
        <dbReference type="EMBL" id="MBK1816711.1"/>
    </source>
</evidence>
<dbReference type="Proteomes" id="UP000600139">
    <property type="component" value="Unassembled WGS sequence"/>
</dbReference>
<reference evidence="3" key="1">
    <citation type="submission" date="2021-01" db="EMBL/GenBank/DDBJ databases">
        <title>Modified the classification status of verrucomicrobia.</title>
        <authorList>
            <person name="Feng X."/>
        </authorList>
    </citation>
    <scope>NUCLEOTIDE SEQUENCE</scope>
    <source>
        <strain evidence="3">JCM 18052</strain>
    </source>
</reference>
<accession>A0A934VC87</accession>
<dbReference type="EMBL" id="JAENIK010000011">
    <property type="protein sequence ID" value="MBK1816711.1"/>
    <property type="molecule type" value="Genomic_DNA"/>
</dbReference>